<protein>
    <submittedName>
        <fullName evidence="3">Putative regulatory protein</fullName>
    </submittedName>
</protein>
<dbReference type="InterPro" id="IPR025736">
    <property type="entry name" value="PucR_C-HTH_dom"/>
</dbReference>
<evidence type="ECO:0000259" key="1">
    <source>
        <dbReference type="Pfam" id="PF07905"/>
    </source>
</evidence>
<comment type="caution">
    <text evidence="3">The sequence shown here is derived from an EMBL/GenBank/DDBJ whole genome shotgun (WGS) entry which is preliminary data.</text>
</comment>
<dbReference type="PANTHER" id="PTHR33744">
    <property type="entry name" value="CARBOHYDRATE DIACID REGULATOR"/>
    <property type="match status" value="1"/>
</dbReference>
<gene>
    <name evidence="3" type="ORF">RMCB_3595</name>
</gene>
<dbReference type="Pfam" id="PF07905">
    <property type="entry name" value="PucR"/>
    <property type="match status" value="1"/>
</dbReference>
<dbReference type="Proteomes" id="UP000069620">
    <property type="component" value="Unassembled WGS sequence"/>
</dbReference>
<dbReference type="AlphaFoldDB" id="A0A100W0Q5"/>
<dbReference type="InterPro" id="IPR042070">
    <property type="entry name" value="PucR_C-HTH_sf"/>
</dbReference>
<proteinExistence type="predicted"/>
<accession>A0A100W0Q5</accession>
<dbReference type="OrthoDB" id="8450798at2"/>
<feature type="domain" description="PucR C-terminal helix-turn-helix" evidence="2">
    <location>
        <begin position="441"/>
        <end position="499"/>
    </location>
</feature>
<evidence type="ECO:0000313" key="3">
    <source>
        <dbReference type="EMBL" id="GAS89499.1"/>
    </source>
</evidence>
<reference evidence="4" key="1">
    <citation type="journal article" date="2016" name="Genome Announc.">
        <title>Draft Genome Sequences of Five Rapidly Growing Mycobacterium Species, M. thermoresistibile, M. fortuitum subsp. acetamidolyticum, M. canariasense, M. brisbanense, and M. novocastrense.</title>
        <authorList>
            <person name="Katahira K."/>
            <person name="Ogura Y."/>
            <person name="Gotoh Y."/>
            <person name="Hayashi T."/>
        </authorList>
    </citation>
    <scope>NUCLEOTIDE SEQUENCE [LARGE SCALE GENOMIC DNA]</scope>
    <source>
        <strain evidence="4">JCM15654</strain>
    </source>
</reference>
<keyword evidence="4" id="KW-1185">Reference proteome</keyword>
<name>A0A100W0Q5_9MYCO</name>
<dbReference type="Pfam" id="PF13556">
    <property type="entry name" value="HTH_30"/>
    <property type="match status" value="1"/>
</dbReference>
<dbReference type="InterPro" id="IPR051448">
    <property type="entry name" value="CdaR-like_regulators"/>
</dbReference>
<sequence>MGVPVSWVLAQSDLSLRLLGGSAGVLREVTLALTTELSEPFRWLSGGELVLTTGLGLPTTRAKRAAYLRGLNECGVAAVGFAIGLSHERVPPDLVAAADEIGIPLLEVPLETPFAAVVKRMSERLADQHYEAVLRASRAQPRITRAAVSGGASAVVAELARVLSAKVLILSPSGDVIESHPRSLDTKLVDEVRAVVASAGAGTVVAGTAITYQRIKVTRKIYGALAVVTAAPLSSIDQILLGHANSLLALDFEKPARLLEAHRELNASALGLLLSGEHDLAPARAQLAQVADSHGHIRALVMDCGSAPAVEQARAALIPAVEGTGSALFARVQGRQLIAVVPGNHDVVFARRVTADVCVPARKLIRAGLSEPLPVGRLEVAVEHAKIAAAAAECGGLPLEFMAFAGRALLSIDSTRQVLNAVADTFLAPLGVYDREHGSELLVSLRAFLEANGHWETAASAIGVHRHTLRKRMTAVQELIGCNLDVARVRAELLLALLAYQS</sequence>
<reference evidence="4" key="2">
    <citation type="submission" date="2016-02" db="EMBL/GenBank/DDBJ databases">
        <title>Draft genome sequence of five rapidly growing Mycobacterium species.</title>
        <authorList>
            <person name="Katahira K."/>
            <person name="Gotou Y."/>
            <person name="Iida K."/>
            <person name="Ogura Y."/>
            <person name="Hayashi T."/>
        </authorList>
    </citation>
    <scope>NUCLEOTIDE SEQUENCE [LARGE SCALE GENOMIC DNA]</scope>
    <source>
        <strain evidence="4">JCM15654</strain>
    </source>
</reference>
<dbReference type="InterPro" id="IPR012914">
    <property type="entry name" value="PucR_dom"/>
</dbReference>
<dbReference type="STRING" id="146020.RMCB_3595"/>
<evidence type="ECO:0000259" key="2">
    <source>
        <dbReference type="Pfam" id="PF13556"/>
    </source>
</evidence>
<feature type="domain" description="Purine catabolism PurC-like" evidence="1">
    <location>
        <begin position="8"/>
        <end position="124"/>
    </location>
</feature>
<dbReference type="Gene3D" id="1.10.10.2840">
    <property type="entry name" value="PucR C-terminal helix-turn-helix domain"/>
    <property type="match status" value="1"/>
</dbReference>
<organism evidence="3 4">
    <name type="scientific">Mycolicibacterium brisbanense</name>
    <dbReference type="NCBI Taxonomy" id="146020"/>
    <lineage>
        <taxon>Bacteria</taxon>
        <taxon>Bacillati</taxon>
        <taxon>Actinomycetota</taxon>
        <taxon>Actinomycetes</taxon>
        <taxon>Mycobacteriales</taxon>
        <taxon>Mycobacteriaceae</taxon>
        <taxon>Mycolicibacterium</taxon>
    </lineage>
</organism>
<dbReference type="PANTHER" id="PTHR33744:SF1">
    <property type="entry name" value="DNA-BINDING TRANSCRIPTIONAL ACTIVATOR ADER"/>
    <property type="match status" value="1"/>
</dbReference>
<dbReference type="EMBL" id="BCSX01000031">
    <property type="protein sequence ID" value="GAS89499.1"/>
    <property type="molecule type" value="Genomic_DNA"/>
</dbReference>
<evidence type="ECO:0000313" key="4">
    <source>
        <dbReference type="Proteomes" id="UP000069620"/>
    </source>
</evidence>
<dbReference type="RefSeq" id="WP_062829882.1">
    <property type="nucleotide sequence ID" value="NZ_BCSX01000031.1"/>
</dbReference>